<evidence type="ECO:0000313" key="1">
    <source>
        <dbReference type="EMBL" id="AJR05453.1"/>
    </source>
</evidence>
<sequence length="140" mass="15357">MKRAIQDVLAAAGMMSIVLFSSVGLAKDEGRTRLECGKSGAYDTSMSARYEVRDGREKIDVSFEAAPTGYFFSGQELDVHVDYVFVGKMMLRYVGFDLQGDLEFDTNIDGANDDSVPFPEDFPSVERGTHVTVGYLGCSL</sequence>
<keyword evidence="2" id="KW-1185">Reference proteome</keyword>
<organism evidence="1 2">
    <name type="scientific">Photobacterium gaetbulicola Gung47</name>
    <dbReference type="NCBI Taxonomy" id="658445"/>
    <lineage>
        <taxon>Bacteria</taxon>
        <taxon>Pseudomonadati</taxon>
        <taxon>Pseudomonadota</taxon>
        <taxon>Gammaproteobacteria</taxon>
        <taxon>Vibrionales</taxon>
        <taxon>Vibrionaceae</taxon>
        <taxon>Photobacterium</taxon>
    </lineage>
</organism>
<dbReference type="PATRIC" id="fig|658445.3.peg.467"/>
<dbReference type="Proteomes" id="UP000032303">
    <property type="component" value="Chromosome 1"/>
</dbReference>
<reference evidence="1 2" key="1">
    <citation type="submission" date="2013-05" db="EMBL/GenBank/DDBJ databases">
        <title>Complete genome sequence of the lipase-producing bacterium Photobacterium gaetbulicola Gung47.</title>
        <authorList>
            <person name="Kim Y.-O."/>
        </authorList>
    </citation>
    <scope>NUCLEOTIDE SEQUENCE [LARGE SCALE GENOMIC DNA]</scope>
    <source>
        <strain evidence="1 2">Gung47</strain>
    </source>
</reference>
<name>A0A0C5WEC6_9GAMM</name>
<gene>
    <name evidence="1" type="ORF">H744_1c0428</name>
</gene>
<dbReference type="STRING" id="658445.H744_1c0428"/>
<accession>A0A0C5WEC6</accession>
<dbReference type="OrthoDB" id="5828620at2"/>
<dbReference type="KEGG" id="pgb:H744_1c0428"/>
<dbReference type="HOGENOM" id="CLU_1833330_0_0_6"/>
<proteinExistence type="predicted"/>
<protein>
    <submittedName>
        <fullName evidence="1">Uncharacterized protein</fullName>
    </submittedName>
</protein>
<evidence type="ECO:0000313" key="2">
    <source>
        <dbReference type="Proteomes" id="UP000032303"/>
    </source>
</evidence>
<dbReference type="AlphaFoldDB" id="A0A0C5WEC6"/>
<dbReference type="EMBL" id="CP005973">
    <property type="protein sequence ID" value="AJR05453.1"/>
    <property type="molecule type" value="Genomic_DNA"/>
</dbReference>